<name>A0A4Z2FJQ0_9TELE</name>
<reference evidence="2 3" key="1">
    <citation type="submission" date="2019-03" db="EMBL/GenBank/DDBJ databases">
        <title>First draft genome of Liparis tanakae, snailfish: a comprehensive survey of snailfish specific genes.</title>
        <authorList>
            <person name="Kim W."/>
            <person name="Song I."/>
            <person name="Jeong J.-H."/>
            <person name="Kim D."/>
            <person name="Kim S."/>
            <person name="Ryu S."/>
            <person name="Song J.Y."/>
            <person name="Lee S.K."/>
        </authorList>
    </citation>
    <scope>NUCLEOTIDE SEQUENCE [LARGE SCALE GENOMIC DNA]</scope>
    <source>
        <tissue evidence="2">Muscle</tissue>
    </source>
</reference>
<keyword evidence="3" id="KW-1185">Reference proteome</keyword>
<evidence type="ECO:0000256" key="1">
    <source>
        <dbReference type="SAM" id="MobiDB-lite"/>
    </source>
</evidence>
<accession>A0A4Z2FJQ0</accession>
<feature type="compositionally biased region" description="Low complexity" evidence="1">
    <location>
        <begin position="67"/>
        <end position="82"/>
    </location>
</feature>
<sequence>MLLLSGFTERAVEQALWSRPSGAGPLEPALWSRPSGAGPLEPAEDKNESNSICSAFNSITSDPSLSFPPSLLPSSIHPSTSTRRTHVESPQRAAELPELQLRETCEGPALPSGAVTEAVTSARPVWRRAVKMLLDRP</sequence>
<comment type="caution">
    <text evidence="2">The sequence shown here is derived from an EMBL/GenBank/DDBJ whole genome shotgun (WGS) entry which is preliminary data.</text>
</comment>
<protein>
    <submittedName>
        <fullName evidence="2">Uncharacterized protein</fullName>
    </submittedName>
</protein>
<dbReference type="EMBL" id="SRLO01001113">
    <property type="protein sequence ID" value="TNN41379.1"/>
    <property type="molecule type" value="Genomic_DNA"/>
</dbReference>
<evidence type="ECO:0000313" key="2">
    <source>
        <dbReference type="EMBL" id="TNN41379.1"/>
    </source>
</evidence>
<proteinExistence type="predicted"/>
<feature type="region of interest" description="Disordered" evidence="1">
    <location>
        <begin position="67"/>
        <end position="98"/>
    </location>
</feature>
<gene>
    <name evidence="2" type="ORF">EYF80_048468</name>
</gene>
<evidence type="ECO:0000313" key="3">
    <source>
        <dbReference type="Proteomes" id="UP000314294"/>
    </source>
</evidence>
<feature type="region of interest" description="Disordered" evidence="1">
    <location>
        <begin position="14"/>
        <end position="55"/>
    </location>
</feature>
<organism evidence="2 3">
    <name type="scientific">Liparis tanakae</name>
    <name type="common">Tanaka's snailfish</name>
    <dbReference type="NCBI Taxonomy" id="230148"/>
    <lineage>
        <taxon>Eukaryota</taxon>
        <taxon>Metazoa</taxon>
        <taxon>Chordata</taxon>
        <taxon>Craniata</taxon>
        <taxon>Vertebrata</taxon>
        <taxon>Euteleostomi</taxon>
        <taxon>Actinopterygii</taxon>
        <taxon>Neopterygii</taxon>
        <taxon>Teleostei</taxon>
        <taxon>Neoteleostei</taxon>
        <taxon>Acanthomorphata</taxon>
        <taxon>Eupercaria</taxon>
        <taxon>Perciformes</taxon>
        <taxon>Cottioidei</taxon>
        <taxon>Cottales</taxon>
        <taxon>Liparidae</taxon>
        <taxon>Liparis</taxon>
    </lineage>
</organism>
<dbReference type="Proteomes" id="UP000314294">
    <property type="component" value="Unassembled WGS sequence"/>
</dbReference>
<dbReference type="AlphaFoldDB" id="A0A4Z2FJQ0"/>